<keyword evidence="2" id="KW-1185">Reference proteome</keyword>
<proteinExistence type="predicted"/>
<dbReference type="AlphaFoldDB" id="A0A117MS14"/>
<comment type="caution">
    <text evidence="1">The sequence shown here is derived from an EMBL/GenBank/DDBJ whole genome shotgun (WGS) entry which is preliminary data.</text>
</comment>
<evidence type="ECO:0000313" key="1">
    <source>
        <dbReference type="EMBL" id="KUL32677.1"/>
    </source>
</evidence>
<sequence>MVTAAAPVWLLDVDGVLNANRPGWSAAPRRGMAYAGGTGFLMRWAPARLGRTLLIAPAPNRGLQPEHLTTIEAFVAAPPT</sequence>
<dbReference type="Proteomes" id="UP000053244">
    <property type="component" value="Unassembled WGS sequence"/>
</dbReference>
<dbReference type="EMBL" id="LLZH01000167">
    <property type="protein sequence ID" value="KUL32677.1"/>
    <property type="molecule type" value="Genomic_DNA"/>
</dbReference>
<evidence type="ECO:0000313" key="2">
    <source>
        <dbReference type="Proteomes" id="UP000053244"/>
    </source>
</evidence>
<accession>A0A117MS14</accession>
<dbReference type="RefSeq" id="WP_067692809.1">
    <property type="nucleotide sequence ID" value="NZ_LLZH01000167.1"/>
</dbReference>
<organism evidence="1 2">
    <name type="scientific">Actinoplanes awajinensis subsp. mycoplanecinus</name>
    <dbReference type="NCBI Taxonomy" id="135947"/>
    <lineage>
        <taxon>Bacteria</taxon>
        <taxon>Bacillati</taxon>
        <taxon>Actinomycetota</taxon>
        <taxon>Actinomycetes</taxon>
        <taxon>Micromonosporales</taxon>
        <taxon>Micromonosporaceae</taxon>
        <taxon>Actinoplanes</taxon>
    </lineage>
</organism>
<name>A0A117MS14_9ACTN</name>
<protein>
    <submittedName>
        <fullName evidence="1">Uncharacterized protein</fullName>
    </submittedName>
</protein>
<reference evidence="1 2" key="1">
    <citation type="submission" date="2015-10" db="EMBL/GenBank/DDBJ databases">
        <authorList>
            <person name="Gilbert D.G."/>
        </authorList>
    </citation>
    <scope>NUCLEOTIDE SEQUENCE [LARGE SCALE GENOMIC DNA]</scope>
    <source>
        <strain evidence="1 2">NRRL B-16712</strain>
    </source>
</reference>
<gene>
    <name evidence="1" type="ORF">ADL15_19370</name>
</gene>
<dbReference type="OrthoDB" id="5124141at2"/>